<dbReference type="AlphaFoldDB" id="Q6ZJ13"/>
<reference evidence="2" key="2">
    <citation type="journal article" date="2008" name="Nucleic Acids Res.">
        <title>The rice annotation project database (RAP-DB): 2008 update.</title>
        <authorList>
            <consortium name="The rice annotation project (RAP)"/>
        </authorList>
    </citation>
    <scope>GENOME REANNOTATION</scope>
    <source>
        <strain evidence="2">cv. Nipponbare</strain>
    </source>
</reference>
<evidence type="ECO:0000313" key="2">
    <source>
        <dbReference type="Proteomes" id="UP000000763"/>
    </source>
</evidence>
<dbReference type="Proteomes" id="UP000000763">
    <property type="component" value="Chromosome 8"/>
</dbReference>
<reference evidence="2" key="1">
    <citation type="journal article" date="2005" name="Nature">
        <title>The map-based sequence of the rice genome.</title>
        <authorList>
            <consortium name="International rice genome sequencing project (IRGSP)"/>
            <person name="Matsumoto T."/>
            <person name="Wu J."/>
            <person name="Kanamori H."/>
            <person name="Katayose Y."/>
            <person name="Fujisawa M."/>
            <person name="Namiki N."/>
            <person name="Mizuno H."/>
            <person name="Yamamoto K."/>
            <person name="Antonio B.A."/>
            <person name="Baba T."/>
            <person name="Sakata K."/>
            <person name="Nagamura Y."/>
            <person name="Aoki H."/>
            <person name="Arikawa K."/>
            <person name="Arita K."/>
            <person name="Bito T."/>
            <person name="Chiden Y."/>
            <person name="Fujitsuka N."/>
            <person name="Fukunaka R."/>
            <person name="Hamada M."/>
            <person name="Harada C."/>
            <person name="Hayashi A."/>
            <person name="Hijishita S."/>
            <person name="Honda M."/>
            <person name="Hosokawa S."/>
            <person name="Ichikawa Y."/>
            <person name="Idonuma A."/>
            <person name="Iijima M."/>
            <person name="Ikeda M."/>
            <person name="Ikeno M."/>
            <person name="Ito K."/>
            <person name="Ito S."/>
            <person name="Ito T."/>
            <person name="Ito Y."/>
            <person name="Ito Y."/>
            <person name="Iwabuchi A."/>
            <person name="Kamiya K."/>
            <person name="Karasawa W."/>
            <person name="Kurita K."/>
            <person name="Katagiri S."/>
            <person name="Kikuta A."/>
            <person name="Kobayashi H."/>
            <person name="Kobayashi N."/>
            <person name="Machita K."/>
            <person name="Maehara T."/>
            <person name="Masukawa M."/>
            <person name="Mizubayashi T."/>
            <person name="Mukai Y."/>
            <person name="Nagasaki H."/>
            <person name="Nagata Y."/>
            <person name="Naito S."/>
            <person name="Nakashima M."/>
            <person name="Nakama Y."/>
            <person name="Nakamichi Y."/>
            <person name="Nakamura M."/>
            <person name="Meguro A."/>
            <person name="Negishi M."/>
            <person name="Ohta I."/>
            <person name="Ohta T."/>
            <person name="Okamoto M."/>
            <person name="Ono N."/>
            <person name="Saji S."/>
            <person name="Sakaguchi M."/>
            <person name="Sakai K."/>
            <person name="Shibata M."/>
            <person name="Shimokawa T."/>
            <person name="Song J."/>
            <person name="Takazaki Y."/>
            <person name="Terasawa K."/>
            <person name="Tsugane M."/>
            <person name="Tsuji K."/>
            <person name="Ueda S."/>
            <person name="Waki K."/>
            <person name="Yamagata H."/>
            <person name="Yamamoto M."/>
            <person name="Yamamoto S."/>
            <person name="Yamane H."/>
            <person name="Yoshiki S."/>
            <person name="Yoshihara R."/>
            <person name="Yukawa K."/>
            <person name="Zhong H."/>
            <person name="Yano M."/>
            <person name="Yuan Q."/>
            <person name="Ouyang S."/>
            <person name="Liu J."/>
            <person name="Jones K.M."/>
            <person name="Gansberger K."/>
            <person name="Moffat K."/>
            <person name="Hill J."/>
            <person name="Bera J."/>
            <person name="Fadrosh D."/>
            <person name="Jin S."/>
            <person name="Johri S."/>
            <person name="Kim M."/>
            <person name="Overton L."/>
            <person name="Reardon M."/>
            <person name="Tsitrin T."/>
            <person name="Vuong H."/>
            <person name="Weaver B."/>
            <person name="Ciecko A."/>
            <person name="Tallon L."/>
            <person name="Jackson J."/>
            <person name="Pai G."/>
            <person name="Aken S.V."/>
            <person name="Utterback T."/>
            <person name="Reidmuller S."/>
            <person name="Feldblyum T."/>
            <person name="Hsiao J."/>
            <person name="Zismann V."/>
            <person name="Iobst S."/>
            <person name="de Vazeille A.R."/>
            <person name="Buell C.R."/>
            <person name="Ying K."/>
            <person name="Li Y."/>
            <person name="Lu T."/>
            <person name="Huang Y."/>
            <person name="Zhao Q."/>
            <person name="Feng Q."/>
            <person name="Zhang L."/>
            <person name="Zhu J."/>
            <person name="Weng Q."/>
            <person name="Mu J."/>
            <person name="Lu Y."/>
            <person name="Fan D."/>
            <person name="Liu Y."/>
            <person name="Guan J."/>
            <person name="Zhang Y."/>
            <person name="Yu S."/>
            <person name="Liu X."/>
            <person name="Zhang Y."/>
            <person name="Hong G."/>
            <person name="Han B."/>
            <person name="Choisne N."/>
            <person name="Demange N."/>
            <person name="Orjeda G."/>
            <person name="Samain S."/>
            <person name="Cattolico L."/>
            <person name="Pelletier E."/>
            <person name="Couloux A."/>
            <person name="Segurens B."/>
            <person name="Wincker P."/>
            <person name="D'Hont A."/>
            <person name="Scarpelli C."/>
            <person name="Weissenbach J."/>
            <person name="Salanoubat M."/>
            <person name="Quetier F."/>
            <person name="Yu Y."/>
            <person name="Kim H.R."/>
            <person name="Rambo T."/>
            <person name="Currie J."/>
            <person name="Collura K."/>
            <person name="Luo M."/>
            <person name="Yang T."/>
            <person name="Ammiraju J.S.S."/>
            <person name="Engler F."/>
            <person name="Soderlund C."/>
            <person name="Wing R.A."/>
            <person name="Palmer L.E."/>
            <person name="de la Bastide M."/>
            <person name="Spiegel L."/>
            <person name="Nascimento L."/>
            <person name="Zutavern T."/>
            <person name="O'Shaughnessy A."/>
            <person name="Dike S."/>
            <person name="Dedhia N."/>
            <person name="Preston R."/>
            <person name="Balija V."/>
            <person name="McCombie W.R."/>
            <person name="Chow T."/>
            <person name="Chen H."/>
            <person name="Chung M."/>
            <person name="Chen C."/>
            <person name="Shaw J."/>
            <person name="Wu H."/>
            <person name="Hsiao K."/>
            <person name="Chao Y."/>
            <person name="Chu M."/>
            <person name="Cheng C."/>
            <person name="Hour A."/>
            <person name="Lee P."/>
            <person name="Lin S."/>
            <person name="Lin Y."/>
            <person name="Liou J."/>
            <person name="Liu S."/>
            <person name="Hsing Y."/>
            <person name="Raghuvanshi S."/>
            <person name="Mohanty A."/>
            <person name="Bharti A.K."/>
            <person name="Gaur A."/>
            <person name="Gupta V."/>
            <person name="Kumar D."/>
            <person name="Ravi V."/>
            <person name="Vij S."/>
            <person name="Kapur A."/>
            <person name="Khurana P."/>
            <person name="Khurana P."/>
            <person name="Khurana J.P."/>
            <person name="Tyagi A.K."/>
            <person name="Gaikwad K."/>
            <person name="Singh A."/>
            <person name="Dalal V."/>
            <person name="Srivastava S."/>
            <person name="Dixit A."/>
            <person name="Pal A.K."/>
            <person name="Ghazi I.A."/>
            <person name="Yadav M."/>
            <person name="Pandit A."/>
            <person name="Bhargava A."/>
            <person name="Sureshbabu K."/>
            <person name="Batra K."/>
            <person name="Sharma T.R."/>
            <person name="Mohapatra T."/>
            <person name="Singh N.K."/>
            <person name="Messing J."/>
            <person name="Nelson A.B."/>
            <person name="Fuks G."/>
            <person name="Kavchok S."/>
            <person name="Keizer G."/>
            <person name="Linton E."/>
            <person name="Llaca V."/>
            <person name="Song R."/>
            <person name="Tanyolac B."/>
            <person name="Young S."/>
            <person name="Ho-Il K."/>
            <person name="Hahn J.H."/>
            <person name="Sangsakoo G."/>
            <person name="Vanavichit A."/>
            <person name="de Mattos Luiz.A.T."/>
            <person name="Zimmer P.D."/>
            <person name="Malone G."/>
            <person name="Dellagostin O."/>
            <person name="de Oliveira A.C."/>
            <person name="Bevan M."/>
            <person name="Bancroft I."/>
            <person name="Minx P."/>
            <person name="Cordum H."/>
            <person name="Wilson R."/>
            <person name="Cheng Z."/>
            <person name="Jin W."/>
            <person name="Jiang J."/>
            <person name="Leong S.A."/>
            <person name="Iwama H."/>
            <person name="Gojobori T."/>
            <person name="Itoh T."/>
            <person name="Niimura Y."/>
            <person name="Fujii Y."/>
            <person name="Habara T."/>
            <person name="Sakai H."/>
            <person name="Sato Y."/>
            <person name="Wilson G."/>
            <person name="Kumar K."/>
            <person name="McCouch S."/>
            <person name="Juretic N."/>
            <person name="Hoen D."/>
            <person name="Wright S."/>
            <person name="Bruskiewich R."/>
            <person name="Bureau T."/>
            <person name="Miyao A."/>
            <person name="Hirochika H."/>
            <person name="Nishikawa T."/>
            <person name="Kadowaki K."/>
            <person name="Sugiura M."/>
            <person name="Burr B."/>
            <person name="Sasaki T."/>
        </authorList>
    </citation>
    <scope>NUCLEOTIDE SEQUENCE [LARGE SCALE GENOMIC DNA]</scope>
    <source>
        <strain evidence="2">cv. Nipponbare</strain>
    </source>
</reference>
<organism evidence="1 2">
    <name type="scientific">Oryza sativa subsp. japonica</name>
    <name type="common">Rice</name>
    <dbReference type="NCBI Taxonomy" id="39947"/>
    <lineage>
        <taxon>Eukaryota</taxon>
        <taxon>Viridiplantae</taxon>
        <taxon>Streptophyta</taxon>
        <taxon>Embryophyta</taxon>
        <taxon>Tracheophyta</taxon>
        <taxon>Spermatophyta</taxon>
        <taxon>Magnoliopsida</taxon>
        <taxon>Liliopsida</taxon>
        <taxon>Poales</taxon>
        <taxon>Poaceae</taxon>
        <taxon>BOP clade</taxon>
        <taxon>Oryzoideae</taxon>
        <taxon>Oryzeae</taxon>
        <taxon>Oryzinae</taxon>
        <taxon>Oryza</taxon>
        <taxon>Oryza sativa</taxon>
    </lineage>
</organism>
<proteinExistence type="predicted"/>
<name>Q6ZJ13_ORYSJ</name>
<sequence>MALMWHKKKIKDNTKPHMWRRRSRVDDEANHTGSVDVDMAGDGDAQAEARSSSCFTYIWVPCGYLFIFAYCATLSKTTFNIVS</sequence>
<gene>
    <name evidence="1" type="primary">OJ1150_A11.21</name>
</gene>
<dbReference type="EMBL" id="AP003928">
    <property type="protein sequence ID" value="BAD09081.1"/>
    <property type="molecule type" value="Genomic_DNA"/>
</dbReference>
<accession>Q6ZJ13</accession>
<protein>
    <submittedName>
        <fullName evidence="1">Uncharacterized protein</fullName>
    </submittedName>
</protein>
<evidence type="ECO:0000313" key="1">
    <source>
        <dbReference type="EMBL" id="BAD09081.1"/>
    </source>
</evidence>